<dbReference type="AlphaFoldDB" id="A0A2W5EHI6"/>
<reference evidence="2 3" key="1">
    <citation type="submission" date="2017-11" db="EMBL/GenBank/DDBJ databases">
        <title>Infants hospitalized years apart are colonized by the same room-sourced microbial strains.</title>
        <authorList>
            <person name="Brooks B."/>
            <person name="Olm M.R."/>
            <person name="Firek B.A."/>
            <person name="Baker R."/>
            <person name="Thomas B.C."/>
            <person name="Morowitz M.J."/>
            <person name="Banfield J.F."/>
        </authorList>
    </citation>
    <scope>NUCLEOTIDE SEQUENCE [LARGE SCALE GENOMIC DNA]</scope>
    <source>
        <strain evidence="2">S2_009_000_R2_76</strain>
    </source>
</reference>
<dbReference type="InterPro" id="IPR035986">
    <property type="entry name" value="PKD_dom_sf"/>
</dbReference>
<dbReference type="Gene3D" id="2.60.40.10">
    <property type="entry name" value="Immunoglobulins"/>
    <property type="match status" value="1"/>
</dbReference>
<name>A0A2W5EHI6_9SPHI</name>
<sequence length="251" mass="27516">SCRETVSLKISKAPIIVDTTLTPNFEWPRTATVGVPVAFADHSKNADQWEWRFGETVSVDATDSRPTYTFKSPGPKTISVVVNGDPNRMKSVTLYVNPAKVKIAPSQNGGSGRGIIIVDRAPRSKPLNSDTAKVTNVVVPPVVPNAPNGPNVSNVKNVPKLTNEQVEEMLRNIADHSMKMNYFSKYLQNGEETSVFLNGNLTTFKGLYQDLNNIKSSSKIKTLKVQTTTDATNHIKTMNVELKTKKGFLGL</sequence>
<evidence type="ECO:0000259" key="1">
    <source>
        <dbReference type="PROSITE" id="PS50093"/>
    </source>
</evidence>
<dbReference type="PROSITE" id="PS50093">
    <property type="entry name" value="PKD"/>
    <property type="match status" value="1"/>
</dbReference>
<feature type="non-terminal residue" evidence="2">
    <location>
        <position position="1"/>
    </location>
</feature>
<dbReference type="CDD" id="cd00146">
    <property type="entry name" value="PKD"/>
    <property type="match status" value="1"/>
</dbReference>
<organism evidence="2 3">
    <name type="scientific">Pseudopedobacter saltans</name>
    <dbReference type="NCBI Taxonomy" id="151895"/>
    <lineage>
        <taxon>Bacteria</taxon>
        <taxon>Pseudomonadati</taxon>
        <taxon>Bacteroidota</taxon>
        <taxon>Sphingobacteriia</taxon>
        <taxon>Sphingobacteriales</taxon>
        <taxon>Sphingobacteriaceae</taxon>
        <taxon>Pseudopedobacter</taxon>
    </lineage>
</organism>
<gene>
    <name evidence="2" type="ORF">DI598_16840</name>
</gene>
<proteinExistence type="predicted"/>
<evidence type="ECO:0000313" key="3">
    <source>
        <dbReference type="Proteomes" id="UP000249645"/>
    </source>
</evidence>
<dbReference type="SUPFAM" id="SSF49299">
    <property type="entry name" value="PKD domain"/>
    <property type="match status" value="1"/>
</dbReference>
<accession>A0A2W5EHI6</accession>
<dbReference type="EMBL" id="QFOI01000426">
    <property type="protein sequence ID" value="PZP42528.1"/>
    <property type="molecule type" value="Genomic_DNA"/>
</dbReference>
<evidence type="ECO:0000313" key="2">
    <source>
        <dbReference type="EMBL" id="PZP42528.1"/>
    </source>
</evidence>
<feature type="domain" description="PKD" evidence="1">
    <location>
        <begin position="49"/>
        <end position="96"/>
    </location>
</feature>
<dbReference type="InterPro" id="IPR013783">
    <property type="entry name" value="Ig-like_fold"/>
</dbReference>
<protein>
    <recommendedName>
        <fullName evidence="1">PKD domain-containing protein</fullName>
    </recommendedName>
</protein>
<dbReference type="Proteomes" id="UP000249645">
    <property type="component" value="Unassembled WGS sequence"/>
</dbReference>
<dbReference type="InterPro" id="IPR000601">
    <property type="entry name" value="PKD_dom"/>
</dbReference>
<comment type="caution">
    <text evidence="2">The sequence shown here is derived from an EMBL/GenBank/DDBJ whole genome shotgun (WGS) entry which is preliminary data.</text>
</comment>